<dbReference type="InterPro" id="IPR003591">
    <property type="entry name" value="Leu-rich_rpt_typical-subtyp"/>
</dbReference>
<dbReference type="InterPro" id="IPR001611">
    <property type="entry name" value="Leu-rich_rpt"/>
</dbReference>
<dbReference type="OrthoDB" id="6153325at2759"/>
<dbReference type="SUPFAM" id="SSF52058">
    <property type="entry name" value="L domain-like"/>
    <property type="match status" value="2"/>
</dbReference>
<keyword evidence="15" id="KW-1185">Reference proteome</keyword>
<gene>
    <name evidence="14" type="ORF">KP79_PYT04484</name>
</gene>
<reference evidence="14 15" key="1">
    <citation type="journal article" date="2017" name="Nat. Ecol. Evol.">
        <title>Scallop genome provides insights into evolution of bilaterian karyotype and development.</title>
        <authorList>
            <person name="Wang S."/>
            <person name="Zhang J."/>
            <person name="Jiao W."/>
            <person name="Li J."/>
            <person name="Xun X."/>
            <person name="Sun Y."/>
            <person name="Guo X."/>
            <person name="Huan P."/>
            <person name="Dong B."/>
            <person name="Zhang L."/>
            <person name="Hu X."/>
            <person name="Sun X."/>
            <person name="Wang J."/>
            <person name="Zhao C."/>
            <person name="Wang Y."/>
            <person name="Wang D."/>
            <person name="Huang X."/>
            <person name="Wang R."/>
            <person name="Lv J."/>
            <person name="Li Y."/>
            <person name="Zhang Z."/>
            <person name="Liu B."/>
            <person name="Lu W."/>
            <person name="Hui Y."/>
            <person name="Liang J."/>
            <person name="Zhou Z."/>
            <person name="Hou R."/>
            <person name="Li X."/>
            <person name="Liu Y."/>
            <person name="Li H."/>
            <person name="Ning X."/>
            <person name="Lin Y."/>
            <person name="Zhao L."/>
            <person name="Xing Q."/>
            <person name="Dou J."/>
            <person name="Li Y."/>
            <person name="Mao J."/>
            <person name="Guo H."/>
            <person name="Dou H."/>
            <person name="Li T."/>
            <person name="Mu C."/>
            <person name="Jiang W."/>
            <person name="Fu Q."/>
            <person name="Fu X."/>
            <person name="Miao Y."/>
            <person name="Liu J."/>
            <person name="Yu Q."/>
            <person name="Li R."/>
            <person name="Liao H."/>
            <person name="Li X."/>
            <person name="Kong Y."/>
            <person name="Jiang Z."/>
            <person name="Chourrout D."/>
            <person name="Li R."/>
            <person name="Bao Z."/>
        </authorList>
    </citation>
    <scope>NUCLEOTIDE SEQUENCE [LARGE SCALE GENOMIC DNA]</scope>
    <source>
        <strain evidence="14 15">PY_sf001</strain>
    </source>
</reference>
<evidence type="ECO:0000256" key="2">
    <source>
        <dbReference type="ARBA" id="ARBA00009634"/>
    </source>
</evidence>
<sequence length="899" mass="102818">MPCSSLPYVLFAINVFLMSPIRGERENCSAPCSCTYKGNTIDGLDCSNLKWNNIPPKFNFPSSAEHLSLANNRFTVLHNGTFRNLSKLQSLDISHNRLAVLEYSCFEGLESLLTLNISYNNLKMTTNVYAPGIFRYLENLKVLNIHGNIKQSTVDQNYPDVALSDLEFLEELTMDGLTRVIFGEGFRKLRFLTSLDMSVRDDESSCVLLDVLNITFSSLSNSTLSVLKLAQCNIYHIAPGAFAMLKHLTELDLSENDRLGFGGMKNASFGLHLTNIQILRLNRINRHIDPFTLKQKDFVYFNTTTIKTLTLDSNIITKIENGVIDFLPMSLVFLTFRDNYLTDVHFLVNLVRLNNLLVFDMSYQLNYHIRVKTDHESRNVRPIPLLYKGRKGVEKEEKSDEKYIIPLSKYVVRSQQVVKEPNEYQYNLLRSNSHQTDGVLRLPVNLQKIFGSNLKLNPLTAPPVTFDSNNSLEYLDLSSNGLHAWYGKWSGLHSLRFLNISFNAMFRLAPDTFGDMANLHTLLLNGNRLGITIMQDTQFLTFSNQTKLTYLNLSDNRLTDLPKFIFAKQINLEKLDLQENFLSAISFRMESLKRMREINLSNNTITDLTRVNMEEMDHLAKQSNFIIDLTGNPLKCTCDQLEQLRWMMVTEVVFRNLKHYKCKASNGSVVSLARLDDMVGQMDIDCIAGEVIIICVAVFCGLCLLLSLPALAYYKRSRLIYLFSVGRKFISPIGKNIQESEDEANDEHLKFTVYLSLEPSRSVNTFVSRFQVFMENKGVSICIPELDLIGGGKETVDIVKAMNNSTCILALINNDYMTSFHRLFEFEVAVTEGIQNRFNNLIVVLLGDLDNQHMQMNDFVSMYCLENHYFEVRGSPEKKLFGELENEIFRYMEFTKGKT</sequence>
<evidence type="ECO:0000256" key="8">
    <source>
        <dbReference type="ARBA" id="ARBA00023136"/>
    </source>
</evidence>
<evidence type="ECO:0000256" key="6">
    <source>
        <dbReference type="ARBA" id="ARBA00022737"/>
    </source>
</evidence>
<dbReference type="PANTHER" id="PTHR24365:SF541">
    <property type="entry name" value="PROTEIN TOLL-RELATED"/>
    <property type="match status" value="1"/>
</dbReference>
<evidence type="ECO:0000256" key="5">
    <source>
        <dbReference type="ARBA" id="ARBA00022729"/>
    </source>
</evidence>
<accession>A0A210PVT5</accession>
<evidence type="ECO:0000256" key="12">
    <source>
        <dbReference type="SAM" id="SignalP"/>
    </source>
</evidence>
<organism evidence="14 15">
    <name type="scientific">Mizuhopecten yessoensis</name>
    <name type="common">Japanese scallop</name>
    <name type="synonym">Patinopecten yessoensis</name>
    <dbReference type="NCBI Taxonomy" id="6573"/>
    <lineage>
        <taxon>Eukaryota</taxon>
        <taxon>Metazoa</taxon>
        <taxon>Spiralia</taxon>
        <taxon>Lophotrochozoa</taxon>
        <taxon>Mollusca</taxon>
        <taxon>Bivalvia</taxon>
        <taxon>Autobranchia</taxon>
        <taxon>Pteriomorphia</taxon>
        <taxon>Pectinida</taxon>
        <taxon>Pectinoidea</taxon>
        <taxon>Pectinidae</taxon>
        <taxon>Mizuhopecten</taxon>
    </lineage>
</organism>
<keyword evidence="5 12" id="KW-0732">Signal</keyword>
<evidence type="ECO:0000256" key="9">
    <source>
        <dbReference type="ARBA" id="ARBA00023170"/>
    </source>
</evidence>
<dbReference type="GO" id="GO:0005886">
    <property type="term" value="C:plasma membrane"/>
    <property type="evidence" value="ECO:0007669"/>
    <property type="project" value="TreeGrafter"/>
</dbReference>
<dbReference type="PROSITE" id="PS51450">
    <property type="entry name" value="LRR"/>
    <property type="match status" value="1"/>
</dbReference>
<dbReference type="Gene3D" id="3.40.50.10140">
    <property type="entry name" value="Toll/interleukin-1 receptor homology (TIR) domain"/>
    <property type="match status" value="1"/>
</dbReference>
<evidence type="ECO:0000313" key="15">
    <source>
        <dbReference type="Proteomes" id="UP000242188"/>
    </source>
</evidence>
<dbReference type="InterPro" id="IPR032675">
    <property type="entry name" value="LRR_dom_sf"/>
</dbReference>
<name>A0A210PVT5_MIZYE</name>
<dbReference type="EMBL" id="NEDP02005459">
    <property type="protein sequence ID" value="OWF40607.1"/>
    <property type="molecule type" value="Genomic_DNA"/>
</dbReference>
<evidence type="ECO:0000256" key="7">
    <source>
        <dbReference type="ARBA" id="ARBA00022989"/>
    </source>
</evidence>
<evidence type="ECO:0000256" key="3">
    <source>
        <dbReference type="ARBA" id="ARBA00022614"/>
    </source>
</evidence>
<evidence type="ECO:0000256" key="1">
    <source>
        <dbReference type="ARBA" id="ARBA00004167"/>
    </source>
</evidence>
<keyword evidence="8 11" id="KW-0472">Membrane</keyword>
<dbReference type="SMART" id="SM00369">
    <property type="entry name" value="LRR_TYP"/>
    <property type="match status" value="8"/>
</dbReference>
<dbReference type="Pfam" id="PF01582">
    <property type="entry name" value="TIR"/>
    <property type="match status" value="1"/>
</dbReference>
<evidence type="ECO:0000259" key="13">
    <source>
        <dbReference type="PROSITE" id="PS50104"/>
    </source>
</evidence>
<dbReference type="SMART" id="SM00365">
    <property type="entry name" value="LRR_SD22"/>
    <property type="match status" value="4"/>
</dbReference>
<dbReference type="GO" id="GO:0007165">
    <property type="term" value="P:signal transduction"/>
    <property type="evidence" value="ECO:0007669"/>
    <property type="project" value="InterPro"/>
</dbReference>
<keyword evidence="10" id="KW-0325">Glycoprotein</keyword>
<dbReference type="STRING" id="6573.A0A210PVT5"/>
<keyword evidence="9 14" id="KW-0675">Receptor</keyword>
<comment type="similarity">
    <text evidence="2">Belongs to the Toll-like receptor family.</text>
</comment>
<keyword evidence="4 11" id="KW-0812">Transmembrane</keyword>
<dbReference type="Proteomes" id="UP000242188">
    <property type="component" value="Unassembled WGS sequence"/>
</dbReference>
<dbReference type="Gene3D" id="3.80.10.10">
    <property type="entry name" value="Ribonuclease Inhibitor"/>
    <property type="match status" value="3"/>
</dbReference>
<evidence type="ECO:0000256" key="11">
    <source>
        <dbReference type="SAM" id="Phobius"/>
    </source>
</evidence>
<dbReference type="Pfam" id="PF13855">
    <property type="entry name" value="LRR_8"/>
    <property type="match status" value="2"/>
</dbReference>
<evidence type="ECO:0000256" key="4">
    <source>
        <dbReference type="ARBA" id="ARBA00022692"/>
    </source>
</evidence>
<keyword evidence="6" id="KW-0677">Repeat</keyword>
<comment type="caution">
    <text evidence="14">The sequence shown here is derived from an EMBL/GenBank/DDBJ whole genome shotgun (WGS) entry which is preliminary data.</text>
</comment>
<feature type="transmembrane region" description="Helical" evidence="11">
    <location>
        <begin position="691"/>
        <end position="714"/>
    </location>
</feature>
<evidence type="ECO:0000256" key="10">
    <source>
        <dbReference type="ARBA" id="ARBA00023180"/>
    </source>
</evidence>
<dbReference type="PANTHER" id="PTHR24365">
    <property type="entry name" value="TOLL-LIKE RECEPTOR"/>
    <property type="match status" value="1"/>
</dbReference>
<feature type="chain" id="PRO_5012984701" evidence="12">
    <location>
        <begin position="24"/>
        <end position="899"/>
    </location>
</feature>
<protein>
    <submittedName>
        <fullName evidence="14">Leucine-rich repeat and immunoglobulin-like domain containing-NOGO receptor-interacting protein 4</fullName>
    </submittedName>
</protein>
<dbReference type="GO" id="GO:0038023">
    <property type="term" value="F:signaling receptor activity"/>
    <property type="evidence" value="ECO:0007669"/>
    <property type="project" value="TreeGrafter"/>
</dbReference>
<evidence type="ECO:0000313" key="14">
    <source>
        <dbReference type="EMBL" id="OWF40607.1"/>
    </source>
</evidence>
<dbReference type="AlphaFoldDB" id="A0A210PVT5"/>
<comment type="subcellular location">
    <subcellularLocation>
        <location evidence="1">Membrane</location>
        <topology evidence="1">Single-pass membrane protein</topology>
    </subcellularLocation>
</comment>
<dbReference type="SUPFAM" id="SSF52200">
    <property type="entry name" value="Toll/Interleukin receptor TIR domain"/>
    <property type="match status" value="1"/>
</dbReference>
<keyword evidence="7 11" id="KW-1133">Transmembrane helix</keyword>
<feature type="signal peptide" evidence="12">
    <location>
        <begin position="1"/>
        <end position="23"/>
    </location>
</feature>
<dbReference type="PROSITE" id="PS50104">
    <property type="entry name" value="TIR"/>
    <property type="match status" value="1"/>
</dbReference>
<keyword evidence="3" id="KW-0433">Leucine-rich repeat</keyword>
<dbReference type="InterPro" id="IPR000157">
    <property type="entry name" value="TIR_dom"/>
</dbReference>
<proteinExistence type="inferred from homology"/>
<dbReference type="InterPro" id="IPR035897">
    <property type="entry name" value="Toll_tir_struct_dom_sf"/>
</dbReference>
<feature type="domain" description="TIR" evidence="13">
    <location>
        <begin position="749"/>
        <end position="892"/>
    </location>
</feature>